<protein>
    <recommendedName>
        <fullName evidence="1">non-specific serine/threonine protein kinase</fullName>
        <ecNumber evidence="1">2.7.11.1</ecNumber>
    </recommendedName>
</protein>
<keyword evidence="9" id="KW-1185">Reference proteome</keyword>
<evidence type="ECO:0000256" key="5">
    <source>
        <dbReference type="RuleBase" id="RU000304"/>
    </source>
</evidence>
<evidence type="ECO:0000256" key="4">
    <source>
        <dbReference type="PROSITE-ProRule" id="PRU10141"/>
    </source>
</evidence>
<accession>A0ABR2K132</accession>
<dbReference type="InterPro" id="IPR011009">
    <property type="entry name" value="Kinase-like_dom_sf"/>
</dbReference>
<dbReference type="Pfam" id="PF00069">
    <property type="entry name" value="Pkinase"/>
    <property type="match status" value="1"/>
</dbReference>
<dbReference type="SUPFAM" id="SSF56112">
    <property type="entry name" value="Protein kinase-like (PK-like)"/>
    <property type="match status" value="1"/>
</dbReference>
<dbReference type="InterPro" id="IPR000719">
    <property type="entry name" value="Prot_kinase_dom"/>
</dbReference>
<organism evidence="8 9">
    <name type="scientific">Tritrichomonas musculus</name>
    <dbReference type="NCBI Taxonomy" id="1915356"/>
    <lineage>
        <taxon>Eukaryota</taxon>
        <taxon>Metamonada</taxon>
        <taxon>Parabasalia</taxon>
        <taxon>Tritrichomonadida</taxon>
        <taxon>Tritrichomonadidae</taxon>
        <taxon>Tritrichomonas</taxon>
    </lineage>
</organism>
<evidence type="ECO:0000256" key="6">
    <source>
        <dbReference type="SAM" id="MobiDB-lite"/>
    </source>
</evidence>
<reference evidence="8 9" key="1">
    <citation type="submission" date="2024-04" db="EMBL/GenBank/DDBJ databases">
        <title>Tritrichomonas musculus Genome.</title>
        <authorList>
            <person name="Alves-Ferreira E."/>
            <person name="Grigg M."/>
            <person name="Lorenzi H."/>
            <person name="Galac M."/>
        </authorList>
    </citation>
    <scope>NUCLEOTIDE SEQUENCE [LARGE SCALE GENOMIC DNA]</scope>
    <source>
        <strain evidence="8 9">EAF2021</strain>
    </source>
</reference>
<dbReference type="InterPro" id="IPR017441">
    <property type="entry name" value="Protein_kinase_ATP_BS"/>
</dbReference>
<dbReference type="PROSITE" id="PS50011">
    <property type="entry name" value="PROTEIN_KINASE_DOM"/>
    <property type="match status" value="1"/>
</dbReference>
<dbReference type="EC" id="2.7.11.1" evidence="1"/>
<dbReference type="InterPro" id="IPR050235">
    <property type="entry name" value="CK1_Ser-Thr_kinase"/>
</dbReference>
<dbReference type="Proteomes" id="UP001470230">
    <property type="component" value="Unassembled WGS sequence"/>
</dbReference>
<dbReference type="PANTHER" id="PTHR11909">
    <property type="entry name" value="CASEIN KINASE-RELATED"/>
    <property type="match status" value="1"/>
</dbReference>
<feature type="compositionally biased region" description="Low complexity" evidence="6">
    <location>
        <begin position="327"/>
        <end position="342"/>
    </location>
</feature>
<evidence type="ECO:0000259" key="7">
    <source>
        <dbReference type="PROSITE" id="PS50011"/>
    </source>
</evidence>
<keyword evidence="5" id="KW-0418">Kinase</keyword>
<dbReference type="CDD" id="cd14016">
    <property type="entry name" value="STKc_CK1"/>
    <property type="match status" value="1"/>
</dbReference>
<evidence type="ECO:0000313" key="8">
    <source>
        <dbReference type="EMBL" id="KAK8884177.1"/>
    </source>
</evidence>
<evidence type="ECO:0000256" key="2">
    <source>
        <dbReference type="ARBA" id="ARBA00022741"/>
    </source>
</evidence>
<evidence type="ECO:0000313" key="9">
    <source>
        <dbReference type="Proteomes" id="UP001470230"/>
    </source>
</evidence>
<keyword evidence="2 4" id="KW-0547">Nucleotide-binding</keyword>
<dbReference type="SMART" id="SM00220">
    <property type="entry name" value="S_TKc"/>
    <property type="match status" value="1"/>
</dbReference>
<proteinExistence type="inferred from homology"/>
<gene>
    <name evidence="8" type="ORF">M9Y10_043283</name>
</gene>
<feature type="binding site" evidence="4">
    <location>
        <position position="39"/>
    </location>
    <ligand>
        <name>ATP</name>
        <dbReference type="ChEBI" id="CHEBI:30616"/>
    </ligand>
</feature>
<keyword evidence="5" id="KW-0808">Transferase</keyword>
<name>A0ABR2K132_9EUKA</name>
<feature type="region of interest" description="Disordered" evidence="6">
    <location>
        <begin position="324"/>
        <end position="393"/>
    </location>
</feature>
<keyword evidence="3 4" id="KW-0067">ATP-binding</keyword>
<feature type="compositionally biased region" description="Low complexity" evidence="6">
    <location>
        <begin position="377"/>
        <end position="393"/>
    </location>
</feature>
<evidence type="ECO:0000256" key="3">
    <source>
        <dbReference type="ARBA" id="ARBA00022840"/>
    </source>
</evidence>
<comment type="similarity">
    <text evidence="5">Belongs to the protein kinase superfamily.</text>
</comment>
<sequence length="416" mass="48712">MLNRVIAGRYQIKSKLGAGSFGEIYVADDLKTLKEVAVKIELPKDQSYQLTSESKIYSILEGETNIPEMYWYGQLGKSNALVMELLGQSIQDRFIQCNRRFSLKTVLMLAEQMLSVVEYVHSRHFVHRDIKPNNFVFGNPLNHKENQIYLIDFGLSRKYRDPKTLEHEQYCYYQELSGTARYASINALRGVEQSRRDDMESLGYIFVYFLKGYLPWMGITENDSNHKNAAILQKKQCITVDELCEGLPHEFAQYLKEVRKLKFSEEPKYSAYRQLFRDLFIKQGYVYDYHYDWSYLIIQSNSSIQNKKRTLRCAKSAHNLPLIEIKNPNGNNENETNNNNNTSRKIPIIHNKRLVPDYDTNKRNLQNTNSKSKQAKRQQNQQQGQTRQQQYQQQPLQFLSPISKALSKVIIHPNIH</sequence>
<feature type="domain" description="Protein kinase" evidence="7">
    <location>
        <begin position="10"/>
        <end position="281"/>
    </location>
</feature>
<dbReference type="PROSITE" id="PS00108">
    <property type="entry name" value="PROTEIN_KINASE_ST"/>
    <property type="match status" value="1"/>
</dbReference>
<keyword evidence="5" id="KW-0723">Serine/threonine-protein kinase</keyword>
<comment type="caution">
    <text evidence="8">The sequence shown here is derived from an EMBL/GenBank/DDBJ whole genome shotgun (WGS) entry which is preliminary data.</text>
</comment>
<dbReference type="Gene3D" id="1.10.510.10">
    <property type="entry name" value="Transferase(Phosphotransferase) domain 1"/>
    <property type="match status" value="1"/>
</dbReference>
<evidence type="ECO:0000256" key="1">
    <source>
        <dbReference type="ARBA" id="ARBA00012513"/>
    </source>
</evidence>
<dbReference type="EMBL" id="JAPFFF010000008">
    <property type="protein sequence ID" value="KAK8884177.1"/>
    <property type="molecule type" value="Genomic_DNA"/>
</dbReference>
<dbReference type="PROSITE" id="PS00107">
    <property type="entry name" value="PROTEIN_KINASE_ATP"/>
    <property type="match status" value="1"/>
</dbReference>
<feature type="compositionally biased region" description="Polar residues" evidence="6">
    <location>
        <begin position="363"/>
        <end position="372"/>
    </location>
</feature>
<dbReference type="InterPro" id="IPR008271">
    <property type="entry name" value="Ser/Thr_kinase_AS"/>
</dbReference>